<dbReference type="EMBL" id="CP092864">
    <property type="protein sequence ID" value="UYV62946.1"/>
    <property type="molecule type" value="Genomic_DNA"/>
</dbReference>
<comment type="subcellular location">
    <subcellularLocation>
        <location evidence="2">Membrane</location>
    </subcellularLocation>
    <subcellularLocation>
        <location evidence="1">Nucleus</location>
    </subcellularLocation>
</comment>
<keyword evidence="5 8" id="KW-1133">Transmembrane helix</keyword>
<feature type="compositionally biased region" description="Basic residues" evidence="7">
    <location>
        <begin position="241"/>
        <end position="252"/>
    </location>
</feature>
<evidence type="ECO:0000256" key="5">
    <source>
        <dbReference type="ARBA" id="ARBA00022989"/>
    </source>
</evidence>
<feature type="transmembrane region" description="Helical" evidence="8">
    <location>
        <begin position="513"/>
        <end position="535"/>
    </location>
</feature>
<proteinExistence type="inferred from homology"/>
<accession>A0ABY6K278</accession>
<dbReference type="Pfam" id="PF10324">
    <property type="entry name" value="7TM_GPCR_Srw"/>
    <property type="match status" value="1"/>
</dbReference>
<dbReference type="Gene3D" id="3.30.420.10">
    <property type="entry name" value="Ribonuclease H-like superfamily/Ribonuclease H"/>
    <property type="match status" value="1"/>
</dbReference>
<keyword evidence="6 8" id="KW-0472">Membrane</keyword>
<dbReference type="InterPro" id="IPR002492">
    <property type="entry name" value="Transposase_Tc1-like"/>
</dbReference>
<feature type="domain" description="G-protein coupled receptors family 1 profile" evidence="9">
    <location>
        <begin position="342"/>
        <end position="623"/>
    </location>
</feature>
<dbReference type="InterPro" id="IPR000276">
    <property type="entry name" value="GPCR_Rhodpsn"/>
</dbReference>
<dbReference type="SUPFAM" id="SSF81321">
    <property type="entry name" value="Family A G protein-coupled receptor-like"/>
    <property type="match status" value="1"/>
</dbReference>
<reference evidence="10 11" key="1">
    <citation type="submission" date="2022-01" db="EMBL/GenBank/DDBJ databases">
        <title>A chromosomal length assembly of Cordylochernes scorpioides.</title>
        <authorList>
            <person name="Zeh D."/>
            <person name="Zeh J."/>
        </authorList>
    </citation>
    <scope>NUCLEOTIDE SEQUENCE [LARGE SCALE GENOMIC DNA]</scope>
    <source>
        <strain evidence="10">IN4F17</strain>
        <tissue evidence="10">Whole Body</tissue>
    </source>
</reference>
<dbReference type="InterPro" id="IPR053071">
    <property type="entry name" value="GPCR1-related_rcpt"/>
</dbReference>
<dbReference type="Gene3D" id="1.20.1070.10">
    <property type="entry name" value="Rhodopsin 7-helix transmembrane proteins"/>
    <property type="match status" value="1"/>
</dbReference>
<dbReference type="Pfam" id="PF01498">
    <property type="entry name" value="HTH_Tnp_Tc3_2"/>
    <property type="match status" value="1"/>
</dbReference>
<evidence type="ECO:0000256" key="6">
    <source>
        <dbReference type="ARBA" id="ARBA00023136"/>
    </source>
</evidence>
<evidence type="ECO:0000256" key="1">
    <source>
        <dbReference type="ARBA" id="ARBA00004123"/>
    </source>
</evidence>
<feature type="transmembrane region" description="Helical" evidence="8">
    <location>
        <begin position="413"/>
        <end position="431"/>
    </location>
</feature>
<feature type="transmembrane region" description="Helical" evidence="8">
    <location>
        <begin position="604"/>
        <end position="625"/>
    </location>
</feature>
<dbReference type="InterPro" id="IPR019427">
    <property type="entry name" value="7TM_GPCR_serpentine_rcpt_Srw"/>
</dbReference>
<dbReference type="PANTHER" id="PTHR47023">
    <property type="entry name" value="SEX PEPTIDE RECEPTOR"/>
    <property type="match status" value="1"/>
</dbReference>
<keyword evidence="11" id="KW-1185">Reference proteome</keyword>
<feature type="transmembrane region" description="Helical" evidence="8">
    <location>
        <begin position="361"/>
        <end position="382"/>
    </location>
</feature>
<keyword evidence="4 8" id="KW-0812">Transmembrane</keyword>
<evidence type="ECO:0000259" key="9">
    <source>
        <dbReference type="PROSITE" id="PS50262"/>
    </source>
</evidence>
<feature type="region of interest" description="Disordered" evidence="7">
    <location>
        <begin position="220"/>
        <end position="299"/>
    </location>
</feature>
<evidence type="ECO:0000256" key="8">
    <source>
        <dbReference type="SAM" id="Phobius"/>
    </source>
</evidence>
<evidence type="ECO:0000256" key="4">
    <source>
        <dbReference type="ARBA" id="ARBA00022692"/>
    </source>
</evidence>
<dbReference type="Proteomes" id="UP001235939">
    <property type="component" value="Chromosome 02"/>
</dbReference>
<feature type="transmembrane region" description="Helical" evidence="8">
    <location>
        <begin position="562"/>
        <end position="584"/>
    </location>
</feature>
<protein>
    <submittedName>
        <fullName evidence="10">SPR</fullName>
    </submittedName>
</protein>
<evidence type="ECO:0000256" key="3">
    <source>
        <dbReference type="ARBA" id="ARBA00010663"/>
    </source>
</evidence>
<evidence type="ECO:0000256" key="2">
    <source>
        <dbReference type="ARBA" id="ARBA00004370"/>
    </source>
</evidence>
<organism evidence="10 11">
    <name type="scientific">Cordylochernes scorpioides</name>
    <dbReference type="NCBI Taxonomy" id="51811"/>
    <lineage>
        <taxon>Eukaryota</taxon>
        <taxon>Metazoa</taxon>
        <taxon>Ecdysozoa</taxon>
        <taxon>Arthropoda</taxon>
        <taxon>Chelicerata</taxon>
        <taxon>Arachnida</taxon>
        <taxon>Pseudoscorpiones</taxon>
        <taxon>Cheliferoidea</taxon>
        <taxon>Chernetidae</taxon>
        <taxon>Cordylochernes</taxon>
    </lineage>
</organism>
<evidence type="ECO:0000256" key="7">
    <source>
        <dbReference type="SAM" id="MobiDB-lite"/>
    </source>
</evidence>
<comment type="similarity">
    <text evidence="3">Belongs to the G-protein coupled receptor 1 family.</text>
</comment>
<dbReference type="Gene3D" id="1.10.10.10">
    <property type="entry name" value="Winged helix-like DNA-binding domain superfamily/Winged helix DNA-binding domain"/>
    <property type="match status" value="1"/>
</dbReference>
<dbReference type="InterPro" id="IPR009057">
    <property type="entry name" value="Homeodomain-like_sf"/>
</dbReference>
<sequence>MARRKQRSSFDQVSEFDRGKIVAYRDCGLSFREIGGRVGRNQTTVMRICNRWMQEGTTDRRVRSHPPQCTTLRADRQIVHMVVTDRSVTSRTVAQHIQSVTHHSLSARTIRRRLQLSGLSARPSLLRLPVTQNHRRLRRQWCDERRMWTAEWNEIVFTDESRFCLQHHDDRRLPWPARSPDLSPIENMWSMVAQRLAQITFPAVTPDQLWQRVEAAWPSPGAISAHGKGAPNDAHTERRPKSFKTRVPRLRQPRKDGQLTASLDVSQWHPYGGQHAETPQHSLPSRRNEMEDSNSSSSNYSELPFYYQVPFLLNVTRDMPYQYAHPLFGYAMPILLVVTILSNTLVIIVLSQRHMRTPTNLVLIAMAISDVMTLLFPAPWYFYMYTLENSNHILYPPAACYAYHAMIESVPNFFHTASIWLTLLLAAQRFVYVCKPAVARVWCTVPRVSRAVIYVIILAFLHQASRFADPEFRPVQFRWRGGVHWGCQFLSAPWVRNIITENVYYMCYYGFRIIFVHIGPCTALVILNVCLFRALKAAEVKRGKLFLNKECRRMRDSNCTTLMLIVVVSVFLIVEIPLAVTSLLHVMQNAMEWLIADYEALNATILFTNFIIMLSYPVNFAIYCGMSRQFRETFKDLFIAGNMWNRREGSGKYSLVNGPRTSTNETIL</sequence>
<name>A0ABY6K278_9ARAC</name>
<evidence type="ECO:0000313" key="10">
    <source>
        <dbReference type="EMBL" id="UYV62946.1"/>
    </source>
</evidence>
<dbReference type="InterPro" id="IPR017452">
    <property type="entry name" value="GPCR_Rhodpsn_7TM"/>
</dbReference>
<dbReference type="InterPro" id="IPR036388">
    <property type="entry name" value="WH-like_DNA-bd_sf"/>
</dbReference>
<dbReference type="InterPro" id="IPR036397">
    <property type="entry name" value="RNaseH_sf"/>
</dbReference>
<dbReference type="SUPFAM" id="SSF46689">
    <property type="entry name" value="Homeodomain-like"/>
    <property type="match status" value="1"/>
</dbReference>
<dbReference type="PRINTS" id="PR00237">
    <property type="entry name" value="GPCRRHODOPSN"/>
</dbReference>
<feature type="transmembrane region" description="Helical" evidence="8">
    <location>
        <begin position="327"/>
        <end position="349"/>
    </location>
</feature>
<gene>
    <name evidence="10" type="ORF">LAZ67_2002585</name>
</gene>
<evidence type="ECO:0000313" key="11">
    <source>
        <dbReference type="Proteomes" id="UP001235939"/>
    </source>
</evidence>
<dbReference type="PANTHER" id="PTHR47023:SF1">
    <property type="entry name" value="SEX PEPTIDE RECEPTOR"/>
    <property type="match status" value="1"/>
</dbReference>
<dbReference type="PROSITE" id="PS50262">
    <property type="entry name" value="G_PROTEIN_RECEP_F1_2"/>
    <property type="match status" value="1"/>
</dbReference>
<feature type="transmembrane region" description="Helical" evidence="8">
    <location>
        <begin position="451"/>
        <end position="468"/>
    </location>
</feature>
<dbReference type="CDD" id="cd14978">
    <property type="entry name" value="7tmA_FMRFamide_R-like"/>
    <property type="match status" value="1"/>
</dbReference>